<dbReference type="PANTHER" id="PTHR11774">
    <property type="entry name" value="GERANYLGERANYL TRANSFERASE TYPE BETA SUBUNIT"/>
    <property type="match status" value="1"/>
</dbReference>
<dbReference type="GO" id="GO:0046872">
    <property type="term" value="F:metal ion binding"/>
    <property type="evidence" value="ECO:0007669"/>
    <property type="project" value="UniProtKB-KW"/>
</dbReference>
<accession>A0A6A6PMD9</accession>
<dbReference type="InterPro" id="IPR045089">
    <property type="entry name" value="PGGT1B-like"/>
</dbReference>
<evidence type="ECO:0000256" key="4">
    <source>
        <dbReference type="ARBA" id="ARBA00022679"/>
    </source>
</evidence>
<reference evidence="10" key="1">
    <citation type="journal article" date="2020" name="Stud. Mycol.">
        <title>101 Dothideomycetes genomes: a test case for predicting lifestyles and emergence of pathogens.</title>
        <authorList>
            <person name="Haridas S."/>
            <person name="Albert R."/>
            <person name="Binder M."/>
            <person name="Bloem J."/>
            <person name="Labutti K."/>
            <person name="Salamov A."/>
            <person name="Andreopoulos B."/>
            <person name="Baker S."/>
            <person name="Barry K."/>
            <person name="Bills G."/>
            <person name="Bluhm B."/>
            <person name="Cannon C."/>
            <person name="Castanera R."/>
            <person name="Culley D."/>
            <person name="Daum C."/>
            <person name="Ezra D."/>
            <person name="Gonzalez J."/>
            <person name="Henrissat B."/>
            <person name="Kuo A."/>
            <person name="Liang C."/>
            <person name="Lipzen A."/>
            <person name="Lutzoni F."/>
            <person name="Magnuson J."/>
            <person name="Mondo S."/>
            <person name="Nolan M."/>
            <person name="Ohm R."/>
            <person name="Pangilinan J."/>
            <person name="Park H.-J."/>
            <person name="Ramirez L."/>
            <person name="Alfaro M."/>
            <person name="Sun H."/>
            <person name="Tritt A."/>
            <person name="Yoshinaga Y."/>
            <person name="Zwiers L.-H."/>
            <person name="Turgeon B."/>
            <person name="Goodwin S."/>
            <person name="Spatafora J."/>
            <person name="Crous P."/>
            <person name="Grigoriev I."/>
        </authorList>
    </citation>
    <scope>NUCLEOTIDE SEQUENCE</scope>
    <source>
        <strain evidence="10">CBS 113389</strain>
    </source>
</reference>
<keyword evidence="6" id="KW-0677">Repeat</keyword>
<evidence type="ECO:0000256" key="5">
    <source>
        <dbReference type="ARBA" id="ARBA00022723"/>
    </source>
</evidence>
<dbReference type="EMBL" id="MU001639">
    <property type="protein sequence ID" value="KAF2480623.1"/>
    <property type="molecule type" value="Genomic_DNA"/>
</dbReference>
<organism evidence="10 11">
    <name type="scientific">Neohortaea acidophila</name>
    <dbReference type="NCBI Taxonomy" id="245834"/>
    <lineage>
        <taxon>Eukaryota</taxon>
        <taxon>Fungi</taxon>
        <taxon>Dikarya</taxon>
        <taxon>Ascomycota</taxon>
        <taxon>Pezizomycotina</taxon>
        <taxon>Dothideomycetes</taxon>
        <taxon>Dothideomycetidae</taxon>
        <taxon>Mycosphaerellales</taxon>
        <taxon>Teratosphaeriaceae</taxon>
        <taxon>Neohortaea</taxon>
    </lineage>
</organism>
<dbReference type="RefSeq" id="XP_033587193.1">
    <property type="nucleotide sequence ID" value="XM_033737524.1"/>
</dbReference>
<sequence>MAPIEAANIMEPCLDKTRHIKYWTRCIKTFLPHQYTSNDSNRMYLAFLMLSALDLLGVLTTTCSTEERRDYANWIYRCQHPRGGFRMWPGTDLGERANESNAKWDPANVPATYFALASLLILGDDFGRVRRKDTLRWLRRMQREDGSFGETHVDGQLAGGRDPRFGYCATGVRWMLRGSRKEGRLMVDGDQVEDINVDALVECIRNAESYDGGIADQSLHEPHAGYTFCSLGALRFMNRLPTSSTKPTDTRRAPSNPQEVIRWLAHRQTDLLDPDATQDSEFIGAHRIKNSQPVPPSQSATEPPPLTLHQSPDKSIITPFDLHTDGAAGMNGRPNKTADTCYAWWVGASLHILGQPALYNQQAMSRYLLDKTQHPVLGGFGKFPGDLPDLYHSCLGLAALALAGGGGDVKEVDAGMCVSKEASVRLEALWKRWDDEEISR</sequence>
<evidence type="ECO:0000313" key="10">
    <source>
        <dbReference type="EMBL" id="KAF2480623.1"/>
    </source>
</evidence>
<feature type="region of interest" description="Disordered" evidence="8">
    <location>
        <begin position="288"/>
        <end position="313"/>
    </location>
</feature>
<evidence type="ECO:0000259" key="9">
    <source>
        <dbReference type="Pfam" id="PF00432"/>
    </source>
</evidence>
<protein>
    <submittedName>
        <fullName evidence="10">Terpenoid cyclases/protein prenyltransferase alpha-alpha toroid</fullName>
    </submittedName>
</protein>
<dbReference type="InterPro" id="IPR001330">
    <property type="entry name" value="Prenyltrans"/>
</dbReference>
<keyword evidence="5" id="KW-0479">Metal-binding</keyword>
<dbReference type="InterPro" id="IPR008930">
    <property type="entry name" value="Terpenoid_cyclase/PrenylTrfase"/>
</dbReference>
<dbReference type="Pfam" id="PF00432">
    <property type="entry name" value="Prenyltrans"/>
    <property type="match status" value="1"/>
</dbReference>
<evidence type="ECO:0000256" key="7">
    <source>
        <dbReference type="ARBA" id="ARBA00022833"/>
    </source>
</evidence>
<proteinExistence type="inferred from homology"/>
<evidence type="ECO:0000256" key="3">
    <source>
        <dbReference type="ARBA" id="ARBA00022602"/>
    </source>
</evidence>
<evidence type="ECO:0000256" key="2">
    <source>
        <dbReference type="ARBA" id="ARBA00010497"/>
    </source>
</evidence>
<dbReference type="GeneID" id="54478526"/>
<evidence type="ECO:0000256" key="6">
    <source>
        <dbReference type="ARBA" id="ARBA00022737"/>
    </source>
</evidence>
<feature type="domain" description="Prenyltransferase alpha-alpha toroid" evidence="9">
    <location>
        <begin position="14"/>
        <end position="418"/>
    </location>
</feature>
<keyword evidence="3" id="KW-0637">Prenyltransferase</keyword>
<dbReference type="GO" id="GO:0005953">
    <property type="term" value="C:CAAX-protein geranylgeranyltransferase complex"/>
    <property type="evidence" value="ECO:0007669"/>
    <property type="project" value="TreeGrafter"/>
</dbReference>
<keyword evidence="11" id="KW-1185">Reference proteome</keyword>
<name>A0A6A6PMD9_9PEZI</name>
<gene>
    <name evidence="10" type="ORF">BDY17DRAFT_326507</name>
</gene>
<dbReference type="SUPFAM" id="SSF48239">
    <property type="entry name" value="Terpenoid cyclases/Protein prenyltransferases"/>
    <property type="match status" value="1"/>
</dbReference>
<evidence type="ECO:0000256" key="1">
    <source>
        <dbReference type="ARBA" id="ARBA00001947"/>
    </source>
</evidence>
<dbReference type="AlphaFoldDB" id="A0A6A6PMD9"/>
<dbReference type="GO" id="GO:0004662">
    <property type="term" value="F:CAAX-protein geranylgeranyltransferase activity"/>
    <property type="evidence" value="ECO:0007669"/>
    <property type="project" value="TreeGrafter"/>
</dbReference>
<evidence type="ECO:0000256" key="8">
    <source>
        <dbReference type="SAM" id="MobiDB-lite"/>
    </source>
</evidence>
<keyword evidence="7" id="KW-0862">Zinc</keyword>
<evidence type="ECO:0000313" key="11">
    <source>
        <dbReference type="Proteomes" id="UP000799767"/>
    </source>
</evidence>
<dbReference type="Proteomes" id="UP000799767">
    <property type="component" value="Unassembled WGS sequence"/>
</dbReference>
<comment type="cofactor">
    <cofactor evidence="1">
        <name>Zn(2+)</name>
        <dbReference type="ChEBI" id="CHEBI:29105"/>
    </cofactor>
</comment>
<dbReference type="OrthoDB" id="24893at2759"/>
<keyword evidence="4 10" id="KW-0808">Transferase</keyword>
<dbReference type="PANTHER" id="PTHR11774:SF4">
    <property type="entry name" value="GERANYLGERANYL TRANSFERASE TYPE-1 SUBUNIT BETA"/>
    <property type="match status" value="1"/>
</dbReference>
<dbReference type="Gene3D" id="1.50.10.20">
    <property type="match status" value="1"/>
</dbReference>
<comment type="similarity">
    <text evidence="2">Belongs to the protein prenyltransferase subunit beta family.</text>
</comment>